<accession>A0AAW1X010</accession>
<keyword evidence="3" id="KW-1185">Reference proteome</keyword>
<reference evidence="2 3" key="1">
    <citation type="journal article" date="2023" name="G3 (Bethesda)">
        <title>A chromosome-length genome assembly and annotation of blackberry (Rubus argutus, cv. 'Hillquist').</title>
        <authorList>
            <person name="Bruna T."/>
            <person name="Aryal R."/>
            <person name="Dudchenko O."/>
            <person name="Sargent D.J."/>
            <person name="Mead D."/>
            <person name="Buti M."/>
            <person name="Cavallini A."/>
            <person name="Hytonen T."/>
            <person name="Andres J."/>
            <person name="Pham M."/>
            <person name="Weisz D."/>
            <person name="Mascagni F."/>
            <person name="Usai G."/>
            <person name="Natali L."/>
            <person name="Bassil N."/>
            <person name="Fernandez G.E."/>
            <person name="Lomsadze A."/>
            <person name="Armour M."/>
            <person name="Olukolu B."/>
            <person name="Poorten T."/>
            <person name="Britton C."/>
            <person name="Davik J."/>
            <person name="Ashrafi H."/>
            <person name="Aiden E.L."/>
            <person name="Borodovsky M."/>
            <person name="Worthington M."/>
        </authorList>
    </citation>
    <scope>NUCLEOTIDE SEQUENCE [LARGE SCALE GENOMIC DNA]</scope>
    <source>
        <strain evidence="2">PI 553951</strain>
    </source>
</reference>
<evidence type="ECO:0000256" key="1">
    <source>
        <dbReference type="SAM" id="MobiDB-lite"/>
    </source>
</evidence>
<sequence>MAFSGLSLTGQSQILDDRVDSGGSVQGHLNLRPLEERVATLGVAEAFAAERRERNVDGVERGGLEALNVEGKGFEDVSGGVLGIERDGLVGFVKGLFGERGGGGLGGGGSGLGEELGAEDEVALGLDAGFASQSEAEVVEDSLGNVVDEEETDDD</sequence>
<dbReference type="AlphaFoldDB" id="A0AAW1X010"/>
<evidence type="ECO:0000313" key="3">
    <source>
        <dbReference type="Proteomes" id="UP001457282"/>
    </source>
</evidence>
<name>A0AAW1X010_RUBAR</name>
<feature type="region of interest" description="Disordered" evidence="1">
    <location>
        <begin position="135"/>
        <end position="155"/>
    </location>
</feature>
<dbReference type="EMBL" id="JBEDUW010000005">
    <property type="protein sequence ID" value="KAK9930226.1"/>
    <property type="molecule type" value="Genomic_DNA"/>
</dbReference>
<gene>
    <name evidence="2" type="ORF">M0R45_027271</name>
</gene>
<proteinExistence type="predicted"/>
<dbReference type="Proteomes" id="UP001457282">
    <property type="component" value="Unassembled WGS sequence"/>
</dbReference>
<protein>
    <submittedName>
        <fullName evidence="2">Uncharacterized protein</fullName>
    </submittedName>
</protein>
<organism evidence="2 3">
    <name type="scientific">Rubus argutus</name>
    <name type="common">Southern blackberry</name>
    <dbReference type="NCBI Taxonomy" id="59490"/>
    <lineage>
        <taxon>Eukaryota</taxon>
        <taxon>Viridiplantae</taxon>
        <taxon>Streptophyta</taxon>
        <taxon>Embryophyta</taxon>
        <taxon>Tracheophyta</taxon>
        <taxon>Spermatophyta</taxon>
        <taxon>Magnoliopsida</taxon>
        <taxon>eudicotyledons</taxon>
        <taxon>Gunneridae</taxon>
        <taxon>Pentapetalae</taxon>
        <taxon>rosids</taxon>
        <taxon>fabids</taxon>
        <taxon>Rosales</taxon>
        <taxon>Rosaceae</taxon>
        <taxon>Rosoideae</taxon>
        <taxon>Rosoideae incertae sedis</taxon>
        <taxon>Rubus</taxon>
    </lineage>
</organism>
<evidence type="ECO:0000313" key="2">
    <source>
        <dbReference type="EMBL" id="KAK9930226.1"/>
    </source>
</evidence>
<comment type="caution">
    <text evidence="2">The sequence shown here is derived from an EMBL/GenBank/DDBJ whole genome shotgun (WGS) entry which is preliminary data.</text>
</comment>